<evidence type="ECO:0000256" key="1">
    <source>
        <dbReference type="SAM" id="Phobius"/>
    </source>
</evidence>
<keyword evidence="1" id="KW-1133">Transmembrane helix</keyword>
<proteinExistence type="predicted"/>
<dbReference type="EMBL" id="JBJKFK010001138">
    <property type="protein sequence ID" value="KAL3313965.1"/>
    <property type="molecule type" value="Genomic_DNA"/>
</dbReference>
<keyword evidence="1" id="KW-0472">Membrane</keyword>
<feature type="transmembrane region" description="Helical" evidence="1">
    <location>
        <begin position="141"/>
        <end position="159"/>
    </location>
</feature>
<keyword evidence="1" id="KW-0812">Transmembrane</keyword>
<keyword evidence="3" id="KW-1185">Reference proteome</keyword>
<dbReference type="AlphaFoldDB" id="A0ABD2Q2X0"/>
<organism evidence="2 3">
    <name type="scientific">Cichlidogyrus casuarinus</name>
    <dbReference type="NCBI Taxonomy" id="1844966"/>
    <lineage>
        <taxon>Eukaryota</taxon>
        <taxon>Metazoa</taxon>
        <taxon>Spiralia</taxon>
        <taxon>Lophotrochozoa</taxon>
        <taxon>Platyhelminthes</taxon>
        <taxon>Monogenea</taxon>
        <taxon>Monopisthocotylea</taxon>
        <taxon>Dactylogyridea</taxon>
        <taxon>Ancyrocephalidae</taxon>
        <taxon>Cichlidogyrus</taxon>
    </lineage>
</organism>
<dbReference type="Proteomes" id="UP001626550">
    <property type="component" value="Unassembled WGS sequence"/>
</dbReference>
<sequence>MLYESLESFHKHHLRESCSFLSTVEIEETYSRKIVGLFGMIFNGFCKLFLLAFTEGVNFIFLKKILQQVSICNDSRPSYGGLRKNKTPTDAAGNDKRGAGLPLVLHHFKLSPSVESAVGGLVVERIYVMIFYSIYDMEWRILLRVFATGSLCSTTLYAFSQSLLYSCYAFEYLWREQSGSLQAFRLT</sequence>
<comment type="caution">
    <text evidence="2">The sequence shown here is derived from an EMBL/GenBank/DDBJ whole genome shotgun (WGS) entry which is preliminary data.</text>
</comment>
<accession>A0ABD2Q2X0</accession>
<evidence type="ECO:0000313" key="2">
    <source>
        <dbReference type="EMBL" id="KAL3313965.1"/>
    </source>
</evidence>
<gene>
    <name evidence="2" type="ORF">Ciccas_007427</name>
</gene>
<reference evidence="2 3" key="1">
    <citation type="submission" date="2024-11" db="EMBL/GenBank/DDBJ databases">
        <title>Adaptive evolution of stress response genes in parasites aligns with host niche diversity.</title>
        <authorList>
            <person name="Hahn C."/>
            <person name="Resl P."/>
        </authorList>
    </citation>
    <scope>NUCLEOTIDE SEQUENCE [LARGE SCALE GENOMIC DNA]</scope>
    <source>
        <strain evidence="2">EGGRZ-B1_66</strain>
        <tissue evidence="2">Body</tissue>
    </source>
</reference>
<feature type="transmembrane region" description="Helical" evidence="1">
    <location>
        <begin position="34"/>
        <end position="54"/>
    </location>
</feature>
<evidence type="ECO:0008006" key="4">
    <source>
        <dbReference type="Google" id="ProtNLM"/>
    </source>
</evidence>
<protein>
    <recommendedName>
        <fullName evidence="4">Protein RFT1 homolog</fullName>
    </recommendedName>
</protein>
<name>A0ABD2Q2X0_9PLAT</name>
<evidence type="ECO:0000313" key="3">
    <source>
        <dbReference type="Proteomes" id="UP001626550"/>
    </source>
</evidence>